<evidence type="ECO:0000256" key="2">
    <source>
        <dbReference type="SAM" id="MobiDB-lite"/>
    </source>
</evidence>
<dbReference type="Pfam" id="PF00071">
    <property type="entry name" value="Ras"/>
    <property type="match status" value="1"/>
</dbReference>
<protein>
    <recommendedName>
        <fullName evidence="5">Septum-promoting GTP-binding protein 1</fullName>
    </recommendedName>
</protein>
<evidence type="ECO:0008006" key="5">
    <source>
        <dbReference type="Google" id="ProtNLM"/>
    </source>
</evidence>
<dbReference type="InterPro" id="IPR027417">
    <property type="entry name" value="P-loop_NTPase"/>
</dbReference>
<name>A0A2T9YD26_9FUNG</name>
<dbReference type="GO" id="GO:0005525">
    <property type="term" value="F:GTP binding"/>
    <property type="evidence" value="ECO:0007669"/>
    <property type="project" value="InterPro"/>
</dbReference>
<dbReference type="InterPro" id="IPR017231">
    <property type="entry name" value="Small_GTPase_Tem1/Spg1"/>
</dbReference>
<dbReference type="GO" id="GO:0003924">
    <property type="term" value="F:GTPase activity"/>
    <property type="evidence" value="ECO:0007669"/>
    <property type="project" value="InterPro"/>
</dbReference>
<evidence type="ECO:0000313" key="4">
    <source>
        <dbReference type="Proteomes" id="UP000245609"/>
    </source>
</evidence>
<dbReference type="PRINTS" id="PR00449">
    <property type="entry name" value="RASTRNSFRMNG"/>
</dbReference>
<dbReference type="InterPro" id="IPR001806">
    <property type="entry name" value="Small_GTPase"/>
</dbReference>
<keyword evidence="4" id="KW-1185">Reference proteome</keyword>
<dbReference type="NCBIfam" id="TIGR00231">
    <property type="entry name" value="small_GTP"/>
    <property type="match status" value="1"/>
</dbReference>
<dbReference type="SMART" id="SM00174">
    <property type="entry name" value="RHO"/>
    <property type="match status" value="1"/>
</dbReference>
<gene>
    <name evidence="3" type="ORF">BB560_006224</name>
</gene>
<dbReference type="PIRSF" id="PIRSF037527">
    <property type="entry name" value="Small_GTPase_Tem1"/>
    <property type="match status" value="1"/>
</dbReference>
<dbReference type="AlphaFoldDB" id="A0A2T9YD26"/>
<dbReference type="OrthoDB" id="6585768at2759"/>
<dbReference type="STRING" id="133381.A0A2T9YD26"/>
<dbReference type="Proteomes" id="UP000245609">
    <property type="component" value="Unassembled WGS sequence"/>
</dbReference>
<dbReference type="Gene3D" id="3.40.50.300">
    <property type="entry name" value="P-loop containing nucleotide triphosphate hydrolases"/>
    <property type="match status" value="1"/>
</dbReference>
<accession>A0A2T9YD26</accession>
<comment type="caution">
    <text evidence="3">The sequence shown here is derived from an EMBL/GenBank/DDBJ whole genome shotgun (WGS) entry which is preliminary data.</text>
</comment>
<dbReference type="SMART" id="SM00175">
    <property type="entry name" value="RAB"/>
    <property type="match status" value="1"/>
</dbReference>
<dbReference type="PANTHER" id="PTHR47978">
    <property type="match status" value="1"/>
</dbReference>
<dbReference type="EMBL" id="MBFS01002974">
    <property type="protein sequence ID" value="PVU90257.1"/>
    <property type="molecule type" value="Genomic_DNA"/>
</dbReference>
<dbReference type="InterPro" id="IPR005225">
    <property type="entry name" value="Small_GTP-bd"/>
</dbReference>
<evidence type="ECO:0000256" key="1">
    <source>
        <dbReference type="ARBA" id="ARBA00022741"/>
    </source>
</evidence>
<reference evidence="3 4" key="1">
    <citation type="journal article" date="2018" name="MBio">
        <title>Comparative Genomics Reveals the Core Gene Toolbox for the Fungus-Insect Symbiosis.</title>
        <authorList>
            <person name="Wang Y."/>
            <person name="Stata M."/>
            <person name="Wang W."/>
            <person name="Stajich J.E."/>
            <person name="White M.M."/>
            <person name="Moncalvo J.M."/>
        </authorList>
    </citation>
    <scope>NUCLEOTIDE SEQUENCE [LARGE SCALE GENOMIC DNA]</scope>
    <source>
        <strain evidence="3 4">SC-DP-2</strain>
    </source>
</reference>
<proteinExistence type="predicted"/>
<keyword evidence="1" id="KW-0547">Nucleotide-binding</keyword>
<dbReference type="SUPFAM" id="SSF52540">
    <property type="entry name" value="P-loop containing nucleoside triphosphate hydrolases"/>
    <property type="match status" value="1"/>
</dbReference>
<feature type="region of interest" description="Disordered" evidence="2">
    <location>
        <begin position="1"/>
        <end position="26"/>
    </location>
</feature>
<organism evidence="3 4">
    <name type="scientific">Smittium megazygosporum</name>
    <dbReference type="NCBI Taxonomy" id="133381"/>
    <lineage>
        <taxon>Eukaryota</taxon>
        <taxon>Fungi</taxon>
        <taxon>Fungi incertae sedis</taxon>
        <taxon>Zoopagomycota</taxon>
        <taxon>Kickxellomycotina</taxon>
        <taxon>Harpellomycetes</taxon>
        <taxon>Harpellales</taxon>
        <taxon>Legeriomycetaceae</taxon>
        <taxon>Smittium</taxon>
    </lineage>
</organism>
<dbReference type="PROSITE" id="PS51419">
    <property type="entry name" value="RAB"/>
    <property type="match status" value="1"/>
</dbReference>
<dbReference type="SMART" id="SM00173">
    <property type="entry name" value="RAS"/>
    <property type="match status" value="1"/>
</dbReference>
<sequence>MSHIIKDDQTVSTEGSVFGSKGGQIRQGSSVDNLQNRYLFFFFVIAIKIGMLGDPQIGKTTLMVKYVEGKFEPEYIQTLGVNFMEKTIILKDYKVTFTIWDLGGEQEFVNMLPIVCDDATAILFMYDLTKRSSLNSVRSWYKQAKGLNEKIIPVLVGTKYDLFVTSSNISLEDQIIITQYSRALAKAMGASLVFCSSMHSINVNNIFKIIISKVFGLTPTFNEISEYGLPILEFNN</sequence>
<evidence type="ECO:0000313" key="3">
    <source>
        <dbReference type="EMBL" id="PVU90257.1"/>
    </source>
</evidence>